<name>A0A0V1KJV3_9BILA</name>
<dbReference type="Proteomes" id="UP000054721">
    <property type="component" value="Unassembled WGS sequence"/>
</dbReference>
<dbReference type="OrthoDB" id="6585662at2759"/>
<comment type="caution">
    <text evidence="2">The sequence shown here is derived from an EMBL/GenBank/DDBJ whole genome shotgun (WGS) entry which is preliminary data.</text>
</comment>
<reference evidence="2 3" key="1">
    <citation type="submission" date="2015-05" db="EMBL/GenBank/DDBJ databases">
        <title>Evolution of Trichinella species and genotypes.</title>
        <authorList>
            <person name="Korhonen P.K."/>
            <person name="Edoardo P."/>
            <person name="Giuseppe L.R."/>
            <person name="Gasser R.B."/>
        </authorList>
    </citation>
    <scope>NUCLEOTIDE SEQUENCE [LARGE SCALE GENOMIC DNA]</scope>
    <source>
        <strain evidence="2">ISS10</strain>
    </source>
</reference>
<organism evidence="2 3">
    <name type="scientific">Trichinella nativa</name>
    <dbReference type="NCBI Taxonomy" id="6335"/>
    <lineage>
        <taxon>Eukaryota</taxon>
        <taxon>Metazoa</taxon>
        <taxon>Ecdysozoa</taxon>
        <taxon>Nematoda</taxon>
        <taxon>Enoplea</taxon>
        <taxon>Dorylaimia</taxon>
        <taxon>Trichinellida</taxon>
        <taxon>Trichinellidae</taxon>
        <taxon>Trichinella</taxon>
    </lineage>
</organism>
<protein>
    <submittedName>
        <fullName evidence="2">Tigger transposable element-derived protein 4</fullName>
    </submittedName>
</protein>
<dbReference type="AlphaFoldDB" id="A0A0V1KJV3"/>
<evidence type="ECO:0000313" key="3">
    <source>
        <dbReference type="Proteomes" id="UP000054721"/>
    </source>
</evidence>
<keyword evidence="1" id="KW-1133">Transmembrane helix</keyword>
<feature type="transmembrane region" description="Helical" evidence="1">
    <location>
        <begin position="33"/>
        <end position="57"/>
    </location>
</feature>
<dbReference type="Gene3D" id="1.10.10.60">
    <property type="entry name" value="Homeodomain-like"/>
    <property type="match status" value="2"/>
</dbReference>
<dbReference type="EMBL" id="JYDW01000785">
    <property type="protein sequence ID" value="KRZ47447.1"/>
    <property type="molecule type" value="Genomic_DNA"/>
</dbReference>
<proteinExistence type="predicted"/>
<gene>
    <name evidence="2" type="primary">TIGD4</name>
    <name evidence="2" type="ORF">T02_11610</name>
</gene>
<keyword evidence="1" id="KW-0812">Transmembrane</keyword>
<sequence>MNRVKLRRWCDEEIPYEVAQLTEYSRDYIVMKLIYILLYSCMCTIIAPLRYSLLFLAKRKSLSVKEKLAIIYALNDGTKNSSVCEQFGSSQSTVSMHVKMASHLRKGFACVRKPTLIALMEWFRGKNFHTGSGPILKAEQFATMLGYTDFTCTTGWLDQFEAGHNICSGRLVAKQGLQTLKALTVGSIQCGLH</sequence>
<evidence type="ECO:0000313" key="2">
    <source>
        <dbReference type="EMBL" id="KRZ47447.1"/>
    </source>
</evidence>
<keyword evidence="1" id="KW-0472">Membrane</keyword>
<accession>A0A0V1KJV3</accession>
<evidence type="ECO:0000256" key="1">
    <source>
        <dbReference type="SAM" id="Phobius"/>
    </source>
</evidence>
<keyword evidence="3" id="KW-1185">Reference proteome</keyword>